<proteinExistence type="predicted"/>
<dbReference type="EMBL" id="QJPH01000182">
    <property type="protein sequence ID" value="PZN83614.1"/>
    <property type="molecule type" value="Genomic_DNA"/>
</dbReference>
<comment type="caution">
    <text evidence="1">The sequence shown here is derived from an EMBL/GenBank/DDBJ whole genome shotgun (WGS) entry which is preliminary data.</text>
</comment>
<organism evidence="1 2">
    <name type="scientific">Candidatus Methylumidiphilus alinenensis</name>
    <dbReference type="NCBI Taxonomy" id="2202197"/>
    <lineage>
        <taxon>Bacteria</taxon>
        <taxon>Pseudomonadati</taxon>
        <taxon>Pseudomonadota</taxon>
        <taxon>Gammaproteobacteria</taxon>
        <taxon>Methylococcales</taxon>
        <taxon>Candidatus Methylumidiphilus</taxon>
    </lineage>
</organism>
<dbReference type="Proteomes" id="UP000249396">
    <property type="component" value="Unassembled WGS sequence"/>
</dbReference>
<gene>
    <name evidence="1" type="ORF">DM484_04040</name>
</gene>
<evidence type="ECO:0000313" key="1">
    <source>
        <dbReference type="EMBL" id="PZN83614.1"/>
    </source>
</evidence>
<accession>A0A2W4TGG1</accession>
<dbReference type="AlphaFoldDB" id="A0A2W4TGG1"/>
<name>A0A2W4TGG1_9GAMM</name>
<reference evidence="1 2" key="1">
    <citation type="journal article" date="2018" name="Aquat. Microb. Ecol.">
        <title>Gammaproteobacterial methanotrophs dominate.</title>
        <authorList>
            <person name="Rissanen A.J."/>
            <person name="Saarenheimo J."/>
            <person name="Tiirola M."/>
            <person name="Peura S."/>
            <person name="Aalto S.L."/>
            <person name="Karvinen A."/>
            <person name="Nykanen H."/>
        </authorList>
    </citation>
    <scope>NUCLEOTIDE SEQUENCE [LARGE SCALE GENOMIC DNA]</scope>
    <source>
        <strain evidence="1">AMbin10</strain>
    </source>
</reference>
<protein>
    <submittedName>
        <fullName evidence="1">Uncharacterized protein</fullName>
    </submittedName>
</protein>
<sequence>MLRKCHAGWIAGVFVLFAKPHFVDEEKCGAIRSLDWSAIEIQLDPTTQESWNWDSLAAVVIHGTEKKTWIHWPGRAKLEAKANAKAYEAALMQALKVASSSSSASGVEPVKTDFRLHGMIVRVTDLSFGVAVWSPYHPEVNTIIKSIVKPLGGRWQPKYRNWLLPKAVR</sequence>
<evidence type="ECO:0000313" key="2">
    <source>
        <dbReference type="Proteomes" id="UP000249396"/>
    </source>
</evidence>